<dbReference type="AlphaFoldDB" id="A0A9D2G117"/>
<name>A0A9D2G117_9LACT</name>
<dbReference type="InterPro" id="IPR046878">
    <property type="entry name" value="Big_14"/>
</dbReference>
<accession>A0A9D2G117</accession>
<evidence type="ECO:0000259" key="1">
    <source>
        <dbReference type="Pfam" id="PF20251"/>
    </source>
</evidence>
<gene>
    <name evidence="2" type="ORF">H9808_00010</name>
</gene>
<reference evidence="2" key="1">
    <citation type="journal article" date="2021" name="PeerJ">
        <title>Extensive microbial diversity within the chicken gut microbiome revealed by metagenomics and culture.</title>
        <authorList>
            <person name="Gilroy R."/>
            <person name="Ravi A."/>
            <person name="Getino M."/>
            <person name="Pursley I."/>
            <person name="Horton D.L."/>
            <person name="Alikhan N.F."/>
            <person name="Baker D."/>
            <person name="Gharbi K."/>
            <person name="Hall N."/>
            <person name="Watson M."/>
            <person name="Adriaenssens E.M."/>
            <person name="Foster-Nyarko E."/>
            <person name="Jarju S."/>
            <person name="Secka A."/>
            <person name="Antonio M."/>
            <person name="Oren A."/>
            <person name="Chaudhuri R.R."/>
            <person name="La Ragione R."/>
            <person name="Hildebrand F."/>
            <person name="Pallen M.J."/>
        </authorList>
    </citation>
    <scope>NUCLEOTIDE SEQUENCE</scope>
    <source>
        <strain evidence="2">CHK169-4300</strain>
    </source>
</reference>
<dbReference type="Proteomes" id="UP000824106">
    <property type="component" value="Unassembled WGS sequence"/>
</dbReference>
<proteinExistence type="predicted"/>
<feature type="domain" description="Bacterial Ig-like" evidence="1">
    <location>
        <begin position="40"/>
        <end position="143"/>
    </location>
</feature>
<organism evidence="2 3">
    <name type="scientific">Candidatus Atopostipes pullistercoris</name>
    <dbReference type="NCBI Taxonomy" id="2838467"/>
    <lineage>
        <taxon>Bacteria</taxon>
        <taxon>Bacillati</taxon>
        <taxon>Bacillota</taxon>
        <taxon>Bacilli</taxon>
        <taxon>Lactobacillales</taxon>
        <taxon>Carnobacteriaceae</taxon>
        <taxon>Atopostipes</taxon>
    </lineage>
</organism>
<sequence length="147" mass="17031">MRKIINLLYIVFLSLFIVTSCGRNNLGEKSKYADNVNNLEGVSLELNQKQYKSEGDTFELTTLNDSEKEISYGVPFILEYFEEGAWYEVKPDQEMAFVLILYTLPPGDQASDKLNLEYYEPLKPGHYRIVREIEDQALTAEFEVIKE</sequence>
<evidence type="ECO:0000313" key="2">
    <source>
        <dbReference type="EMBL" id="HIZ70150.1"/>
    </source>
</evidence>
<protein>
    <recommendedName>
        <fullName evidence="1">Bacterial Ig-like domain-containing protein</fullName>
    </recommendedName>
</protein>
<comment type="caution">
    <text evidence="2">The sequence shown here is derived from an EMBL/GenBank/DDBJ whole genome shotgun (WGS) entry which is preliminary data.</text>
</comment>
<dbReference type="PROSITE" id="PS51257">
    <property type="entry name" value="PROKAR_LIPOPROTEIN"/>
    <property type="match status" value="1"/>
</dbReference>
<dbReference type="Pfam" id="PF20251">
    <property type="entry name" value="Big_14"/>
    <property type="match status" value="1"/>
</dbReference>
<reference evidence="2" key="2">
    <citation type="submission" date="2021-04" db="EMBL/GenBank/DDBJ databases">
        <authorList>
            <person name="Gilroy R."/>
        </authorList>
    </citation>
    <scope>NUCLEOTIDE SEQUENCE</scope>
    <source>
        <strain evidence="2">CHK169-4300</strain>
    </source>
</reference>
<evidence type="ECO:0000313" key="3">
    <source>
        <dbReference type="Proteomes" id="UP000824106"/>
    </source>
</evidence>
<dbReference type="EMBL" id="DXAZ01000001">
    <property type="protein sequence ID" value="HIZ70150.1"/>
    <property type="molecule type" value="Genomic_DNA"/>
</dbReference>